<evidence type="ECO:0000313" key="10">
    <source>
        <dbReference type="EMBL" id="KAK7206684.1"/>
    </source>
</evidence>
<feature type="compositionally biased region" description="Basic and acidic residues" evidence="8">
    <location>
        <begin position="122"/>
        <end position="132"/>
    </location>
</feature>
<dbReference type="RefSeq" id="XP_064769717.1">
    <property type="nucleotide sequence ID" value="XM_064909411.1"/>
</dbReference>
<feature type="compositionally biased region" description="Basic and acidic residues" evidence="8">
    <location>
        <begin position="245"/>
        <end position="259"/>
    </location>
</feature>
<feature type="compositionally biased region" description="Basic and acidic residues" evidence="8">
    <location>
        <begin position="268"/>
        <end position="281"/>
    </location>
</feature>
<evidence type="ECO:0000256" key="5">
    <source>
        <dbReference type="ARBA" id="ARBA00023163"/>
    </source>
</evidence>
<feature type="compositionally biased region" description="Polar residues" evidence="8">
    <location>
        <begin position="30"/>
        <end position="40"/>
    </location>
</feature>
<reference evidence="10 11" key="1">
    <citation type="submission" date="2024-03" db="EMBL/GenBank/DDBJ databases">
        <title>Genome-scale model development and genomic sequencing of the oleaginous clade Lipomyces.</title>
        <authorList>
            <consortium name="Lawrence Berkeley National Laboratory"/>
            <person name="Czajka J.J."/>
            <person name="Han Y."/>
            <person name="Kim J."/>
            <person name="Mondo S.J."/>
            <person name="Hofstad B.A."/>
            <person name="Robles A."/>
            <person name="Haridas S."/>
            <person name="Riley R."/>
            <person name="LaButti K."/>
            <person name="Pangilinan J."/>
            <person name="Andreopoulos W."/>
            <person name="Lipzen A."/>
            <person name="Yan J."/>
            <person name="Wang M."/>
            <person name="Ng V."/>
            <person name="Grigoriev I.V."/>
            <person name="Spatafora J.W."/>
            <person name="Magnuson J.K."/>
            <person name="Baker S.E."/>
            <person name="Pomraning K.R."/>
        </authorList>
    </citation>
    <scope>NUCLEOTIDE SEQUENCE [LARGE SCALE GENOMIC DNA]</scope>
    <source>
        <strain evidence="10 11">Phaff 52-87</strain>
    </source>
</reference>
<accession>A0ABR1FA16</accession>
<dbReference type="GeneID" id="90034923"/>
<keyword evidence="3" id="KW-0507">mRNA processing</keyword>
<dbReference type="Pfam" id="PF04696">
    <property type="entry name" value="Pinin_SDK_memA"/>
    <property type="match status" value="1"/>
</dbReference>
<feature type="compositionally biased region" description="Basic and acidic residues" evidence="8">
    <location>
        <begin position="1"/>
        <end position="12"/>
    </location>
</feature>
<keyword evidence="11" id="KW-1185">Reference proteome</keyword>
<keyword evidence="6" id="KW-0508">mRNA splicing</keyword>
<comment type="similarity">
    <text evidence="2">Belongs to the pinin family.</text>
</comment>
<evidence type="ECO:0000256" key="8">
    <source>
        <dbReference type="SAM" id="MobiDB-lite"/>
    </source>
</evidence>
<feature type="compositionally biased region" description="Low complexity" evidence="8">
    <location>
        <begin position="43"/>
        <end position="56"/>
    </location>
</feature>
<gene>
    <name evidence="10" type="ORF">BZA70DRAFT_111124</name>
</gene>
<feature type="compositionally biased region" description="Basic and acidic residues" evidence="8">
    <location>
        <begin position="66"/>
        <end position="79"/>
    </location>
</feature>
<evidence type="ECO:0000256" key="4">
    <source>
        <dbReference type="ARBA" id="ARBA00023015"/>
    </source>
</evidence>
<evidence type="ECO:0000259" key="9">
    <source>
        <dbReference type="Pfam" id="PF04696"/>
    </source>
</evidence>
<evidence type="ECO:0000256" key="2">
    <source>
        <dbReference type="ARBA" id="ARBA00010386"/>
    </source>
</evidence>
<name>A0ABR1FA16_9ASCO</name>
<evidence type="ECO:0000256" key="7">
    <source>
        <dbReference type="ARBA" id="ARBA00023242"/>
    </source>
</evidence>
<feature type="compositionally biased region" description="Acidic residues" evidence="8">
    <location>
        <begin position="323"/>
        <end position="332"/>
    </location>
</feature>
<dbReference type="InterPro" id="IPR006786">
    <property type="entry name" value="Pinin_SDK_MemA"/>
</dbReference>
<organism evidence="10 11">
    <name type="scientific">Myxozyma melibiosi</name>
    <dbReference type="NCBI Taxonomy" id="54550"/>
    <lineage>
        <taxon>Eukaryota</taxon>
        <taxon>Fungi</taxon>
        <taxon>Dikarya</taxon>
        <taxon>Ascomycota</taxon>
        <taxon>Saccharomycotina</taxon>
        <taxon>Lipomycetes</taxon>
        <taxon>Lipomycetales</taxon>
        <taxon>Lipomycetaceae</taxon>
        <taxon>Myxozyma</taxon>
    </lineage>
</organism>
<feature type="compositionally biased region" description="Basic and acidic residues" evidence="8">
    <location>
        <begin position="293"/>
        <end position="322"/>
    </location>
</feature>
<keyword evidence="5" id="KW-0804">Transcription</keyword>
<dbReference type="EMBL" id="JBBJBU010000002">
    <property type="protein sequence ID" value="KAK7206684.1"/>
    <property type="molecule type" value="Genomic_DNA"/>
</dbReference>
<feature type="compositionally biased region" description="Basic and acidic residues" evidence="8">
    <location>
        <begin position="204"/>
        <end position="223"/>
    </location>
</feature>
<protein>
    <recommendedName>
        <fullName evidence="9">Pinin/SDK/MemA protein domain-containing protein</fullName>
    </recommendedName>
</protein>
<keyword evidence="7" id="KW-0539">Nucleus</keyword>
<evidence type="ECO:0000313" key="11">
    <source>
        <dbReference type="Proteomes" id="UP001498771"/>
    </source>
</evidence>
<evidence type="ECO:0000256" key="6">
    <source>
        <dbReference type="ARBA" id="ARBA00023187"/>
    </source>
</evidence>
<feature type="domain" description="Pinin/SDK/MemA protein" evidence="9">
    <location>
        <begin position="76"/>
        <end position="186"/>
    </location>
</feature>
<feature type="region of interest" description="Disordered" evidence="8">
    <location>
        <begin position="204"/>
        <end position="332"/>
    </location>
</feature>
<feature type="region of interest" description="Disordered" evidence="8">
    <location>
        <begin position="1"/>
        <end position="84"/>
    </location>
</feature>
<dbReference type="PANTHER" id="PTHR12707:SF0">
    <property type="entry name" value="PININ"/>
    <property type="match status" value="1"/>
</dbReference>
<comment type="subcellular location">
    <subcellularLocation>
        <location evidence="1">Nucleus</location>
    </subcellularLocation>
</comment>
<keyword evidence="4" id="KW-0805">Transcription regulation</keyword>
<comment type="caution">
    <text evidence="10">The sequence shown here is derived from an EMBL/GenBank/DDBJ whole genome shotgun (WGS) entry which is preliminary data.</text>
</comment>
<evidence type="ECO:0000256" key="1">
    <source>
        <dbReference type="ARBA" id="ARBA00004123"/>
    </source>
</evidence>
<dbReference type="PANTHER" id="PTHR12707">
    <property type="entry name" value="PINN"/>
    <property type="match status" value="1"/>
</dbReference>
<proteinExistence type="inferred from homology"/>
<dbReference type="Proteomes" id="UP001498771">
    <property type="component" value="Unassembled WGS sequence"/>
</dbReference>
<evidence type="ECO:0000256" key="3">
    <source>
        <dbReference type="ARBA" id="ARBA00022664"/>
    </source>
</evidence>
<feature type="region of interest" description="Disordered" evidence="8">
    <location>
        <begin position="122"/>
        <end position="143"/>
    </location>
</feature>
<sequence length="332" mass="36892">MTDLAAEIKDGASGDSTSGASSSKRSISDTGNGKNESNLEAKTGQSSSQPSTQSTGDAPAPKRVRREHDPLKAKLEEKGRSRRMFGQILSSLGQFKEETTRSAATSKRSLVDKQVQQALAEKDKKLQEETTKRNKQIQFENEKSALKAQIERLRKDAKFLRTKAKPSILYKPYIFTDDEEDTLDRQFDEAEDEVDRLWDQFRRKYPDAERSPVHSESESERSPARRSPSPRPHSPALSQGSPRSPKGDKMDIEEAKEKGNGNGVDNEANNKTDTAESKPEADGEPANANKQTASRDKDEKDKPKDIVTDDKADAKDVAKEVANDEPEKDSEK</sequence>
<feature type="compositionally biased region" description="Low complexity" evidence="8">
    <location>
        <begin position="13"/>
        <end position="29"/>
    </location>
</feature>
<dbReference type="InterPro" id="IPR039853">
    <property type="entry name" value="Pinin"/>
</dbReference>